<feature type="binding site" evidence="10">
    <location>
        <position position="362"/>
    </location>
    <ligand>
        <name>Fe cation</name>
        <dbReference type="ChEBI" id="CHEBI:24875"/>
    </ligand>
</feature>
<dbReference type="UniPathway" id="UPA00139">
    <property type="reaction ID" value="UER00339"/>
</dbReference>
<feature type="binding site" evidence="10">
    <location>
        <position position="368"/>
    </location>
    <ligand>
        <name>Fe cation</name>
        <dbReference type="ChEBI" id="CHEBI:24875"/>
    </ligand>
</feature>
<keyword evidence="5 10" id="KW-0479">Metal-binding</keyword>
<feature type="domain" description="Homogentisate 1,2-dioxygenase N-terminal" evidence="12">
    <location>
        <begin position="20"/>
        <end position="304"/>
    </location>
</feature>
<feature type="active site" description="Proton acceptor" evidence="9">
    <location>
        <position position="317"/>
    </location>
</feature>
<evidence type="ECO:0000256" key="1">
    <source>
        <dbReference type="ARBA" id="ARBA00001962"/>
    </source>
</evidence>
<evidence type="ECO:0000256" key="2">
    <source>
        <dbReference type="ARBA" id="ARBA00004704"/>
    </source>
</evidence>
<dbReference type="SUPFAM" id="SSF51182">
    <property type="entry name" value="RmlC-like cupins"/>
    <property type="match status" value="1"/>
</dbReference>
<evidence type="ECO:0000259" key="11">
    <source>
        <dbReference type="Pfam" id="PF04209"/>
    </source>
</evidence>
<dbReference type="EC" id="1.13.11.5" evidence="4"/>
<dbReference type="AlphaFoldDB" id="A0A428SCP1"/>
<dbReference type="GO" id="GO:0006559">
    <property type="term" value="P:L-phenylalanine catabolic process"/>
    <property type="evidence" value="ECO:0007669"/>
    <property type="project" value="UniProtKB-UniPathway"/>
</dbReference>
<reference evidence="13 14" key="1">
    <citation type="submission" date="2017-06" db="EMBL/GenBank/DDBJ databases">
        <title>Cmopartive genomic analysis of Ambrosia Fusariam Clade fungi.</title>
        <authorList>
            <person name="Stajich J.E."/>
            <person name="Carrillo J."/>
            <person name="Kijimoto T."/>
            <person name="Eskalen A."/>
            <person name="O'Donnell K."/>
            <person name="Kasson M."/>
        </authorList>
    </citation>
    <scope>NUCLEOTIDE SEQUENCE [LARGE SCALE GENOMIC DNA]</scope>
    <source>
        <strain evidence="13 14">NRRL 20438</strain>
    </source>
</reference>
<evidence type="ECO:0000256" key="5">
    <source>
        <dbReference type="ARBA" id="ARBA00022723"/>
    </source>
</evidence>
<feature type="binding site" evidence="10">
    <location>
        <position position="403"/>
    </location>
    <ligand>
        <name>homogentisate</name>
        <dbReference type="ChEBI" id="CHEBI:16169"/>
    </ligand>
</feature>
<dbReference type="InterPro" id="IPR014710">
    <property type="entry name" value="RmlC-like_jellyroll"/>
</dbReference>
<evidence type="ECO:0000313" key="13">
    <source>
        <dbReference type="EMBL" id="RSL87550.1"/>
    </source>
</evidence>
<comment type="caution">
    <text evidence="13">The sequence shown here is derived from an EMBL/GenBank/DDBJ whole genome shotgun (WGS) entry which is preliminary data.</text>
</comment>
<keyword evidence="7" id="KW-0560">Oxidoreductase</keyword>
<dbReference type="InterPro" id="IPR046451">
    <property type="entry name" value="HgmA_C"/>
</dbReference>
<evidence type="ECO:0000256" key="3">
    <source>
        <dbReference type="ARBA" id="ARBA00007757"/>
    </source>
</evidence>
<dbReference type="InterPro" id="IPR005708">
    <property type="entry name" value="Homogentis_dOase"/>
</dbReference>
<evidence type="ECO:0000256" key="10">
    <source>
        <dbReference type="PIRSR" id="PIRSR605708-2"/>
    </source>
</evidence>
<evidence type="ECO:0000313" key="14">
    <source>
        <dbReference type="Proteomes" id="UP000288429"/>
    </source>
</evidence>
<comment type="pathway">
    <text evidence="2">Amino-acid degradation; L-phenylalanine degradation; acetoacetate and fumarate from L-phenylalanine: step 4/6.</text>
</comment>
<dbReference type="Pfam" id="PF20510">
    <property type="entry name" value="HgmA_N"/>
    <property type="match status" value="1"/>
</dbReference>
<dbReference type="PANTHER" id="PTHR11056:SF0">
    <property type="entry name" value="HOMOGENTISATE 1,2-DIOXYGENASE"/>
    <property type="match status" value="1"/>
</dbReference>
<dbReference type="Pfam" id="PF04209">
    <property type="entry name" value="HgmA_C"/>
    <property type="match status" value="1"/>
</dbReference>
<evidence type="ECO:0000256" key="8">
    <source>
        <dbReference type="ARBA" id="ARBA00023004"/>
    </source>
</evidence>
<gene>
    <name evidence="13" type="ORF">CDV31_016235</name>
</gene>
<evidence type="ECO:0000256" key="6">
    <source>
        <dbReference type="ARBA" id="ARBA00022964"/>
    </source>
</evidence>
<dbReference type="Gene3D" id="2.60.120.10">
    <property type="entry name" value="Jelly Rolls"/>
    <property type="match status" value="1"/>
</dbReference>
<organism evidence="13 14">
    <name type="scientific">Fusarium ambrosium</name>
    <dbReference type="NCBI Taxonomy" id="131363"/>
    <lineage>
        <taxon>Eukaryota</taxon>
        <taxon>Fungi</taxon>
        <taxon>Dikarya</taxon>
        <taxon>Ascomycota</taxon>
        <taxon>Pezizomycotina</taxon>
        <taxon>Sordariomycetes</taxon>
        <taxon>Hypocreomycetidae</taxon>
        <taxon>Hypocreales</taxon>
        <taxon>Nectriaceae</taxon>
        <taxon>Fusarium</taxon>
        <taxon>Fusarium solani species complex</taxon>
    </lineage>
</organism>
<keyword evidence="6" id="KW-0223">Dioxygenase</keyword>
<dbReference type="GO" id="GO:0004411">
    <property type="term" value="F:homogentisate 1,2-dioxygenase activity"/>
    <property type="evidence" value="ECO:0007669"/>
    <property type="project" value="UniProtKB-EC"/>
</dbReference>
<keyword evidence="14" id="KW-1185">Reference proteome</keyword>
<sequence>MTNISTPIYITNFALKEKYTYLNGLGNLHQSEAFPDAVPLVNSYPQHAKYGLRSEKVSGTSFTATPRSQNLWSFLYRARPSYNHGTFELWNQHLETANPSRPKHLTPNSYVWPTFNVTKGDWTAQHLLGGNGSPTDKTGVAIWLFHVNKDMPPQTVFSSQDGEALIVPQTGALDIQTEYGKLLVRQQEIAVIPRGIKYRVTLPEGKEARGYVLELYQGHFRLPELGIIGSIGLANPRDFQVPTASFDGKIESQGDTQVAVANDGRGEWTIISRLDTKLWFATQDSTPFDVAGWQGTLYPYKYDVRRFNYIGNLNYDHADPSVFVVLTSQSYGKEPGTAVVDFAAVGEHWHPAQHTLRVPWYHRNTASEFVFPIIAEQDPKSRLNTSDTFGPWGAWLNANMVTHGSNEQEYAEWQAKDTLTPMKLQDFGVTSAIIETEATLLLTDWAFEAATKNFKDQTNAAFEGL</sequence>
<protein>
    <recommendedName>
        <fullName evidence="4">homogentisate 1,2-dioxygenase</fullName>
        <ecNumber evidence="4">1.13.11.5</ecNumber>
    </recommendedName>
</protein>
<comment type="similarity">
    <text evidence="3">Belongs to the homogentisate dioxygenase family.</text>
</comment>
<evidence type="ECO:0000256" key="4">
    <source>
        <dbReference type="ARBA" id="ARBA00013127"/>
    </source>
</evidence>
<evidence type="ECO:0000256" key="7">
    <source>
        <dbReference type="ARBA" id="ARBA00023002"/>
    </source>
</evidence>
<dbReference type="GO" id="GO:0005737">
    <property type="term" value="C:cytoplasm"/>
    <property type="evidence" value="ECO:0007669"/>
    <property type="project" value="TreeGrafter"/>
</dbReference>
<feature type="domain" description="Homogentisate 1,2-dioxygenase C-terminal" evidence="11">
    <location>
        <begin position="305"/>
        <end position="451"/>
    </location>
</feature>
<dbReference type="EMBL" id="NIZV01000499">
    <property type="protein sequence ID" value="RSL87550.1"/>
    <property type="molecule type" value="Genomic_DNA"/>
</dbReference>
<keyword evidence="8 10" id="KW-0408">Iron</keyword>
<feature type="binding site" evidence="10">
    <location>
        <position position="403"/>
    </location>
    <ligand>
        <name>Fe cation</name>
        <dbReference type="ChEBI" id="CHEBI:24875"/>
    </ligand>
</feature>
<evidence type="ECO:0000256" key="9">
    <source>
        <dbReference type="PIRSR" id="PIRSR605708-1"/>
    </source>
</evidence>
<dbReference type="InterPro" id="IPR011051">
    <property type="entry name" value="RmlC_Cupin_sf"/>
</dbReference>
<comment type="cofactor">
    <cofactor evidence="1 10">
        <name>Fe cation</name>
        <dbReference type="ChEBI" id="CHEBI:24875"/>
    </cofactor>
</comment>
<dbReference type="PANTHER" id="PTHR11056">
    <property type="entry name" value="HOMOGENTISATE 1,2-DIOXYGENASE"/>
    <property type="match status" value="1"/>
</dbReference>
<name>A0A428SCP1_9HYPO</name>
<dbReference type="GO" id="GO:0046872">
    <property type="term" value="F:metal ion binding"/>
    <property type="evidence" value="ECO:0007669"/>
    <property type="project" value="UniProtKB-KW"/>
</dbReference>
<dbReference type="GO" id="GO:0006570">
    <property type="term" value="P:tyrosine metabolic process"/>
    <property type="evidence" value="ECO:0007669"/>
    <property type="project" value="InterPro"/>
</dbReference>
<dbReference type="Proteomes" id="UP000288429">
    <property type="component" value="Unassembled WGS sequence"/>
</dbReference>
<proteinExistence type="inferred from homology"/>
<evidence type="ECO:0000259" key="12">
    <source>
        <dbReference type="Pfam" id="PF20510"/>
    </source>
</evidence>
<dbReference type="InterPro" id="IPR046452">
    <property type="entry name" value="HgmA_N"/>
</dbReference>
<accession>A0A428SCP1</accession>